<accession>A0A1M5U436</accession>
<evidence type="ECO:0000313" key="2">
    <source>
        <dbReference type="EMBL" id="SHH57782.1"/>
    </source>
</evidence>
<evidence type="ECO:0000259" key="1">
    <source>
        <dbReference type="PROSITE" id="PS50943"/>
    </source>
</evidence>
<dbReference type="InterPro" id="IPR001387">
    <property type="entry name" value="Cro/C1-type_HTH"/>
</dbReference>
<dbReference type="Proteomes" id="UP000184389">
    <property type="component" value="Unassembled WGS sequence"/>
</dbReference>
<protein>
    <submittedName>
        <fullName evidence="2">DNA-binding transcriptional regulator, XRE-family HTH domain</fullName>
    </submittedName>
</protein>
<dbReference type="CDD" id="cd00093">
    <property type="entry name" value="HTH_XRE"/>
    <property type="match status" value="1"/>
</dbReference>
<organism evidence="2 3">
    <name type="scientific">Sporanaerobacter acetigenes DSM 13106</name>
    <dbReference type="NCBI Taxonomy" id="1123281"/>
    <lineage>
        <taxon>Bacteria</taxon>
        <taxon>Bacillati</taxon>
        <taxon>Bacillota</taxon>
        <taxon>Tissierellia</taxon>
        <taxon>Tissierellales</taxon>
        <taxon>Sporanaerobacteraceae</taxon>
        <taxon>Sporanaerobacter</taxon>
    </lineage>
</organism>
<sequence length="75" mass="8666">MSEILKKIRIEKGYTQEYMAEKLGYKDKSGYNHLENGNVKLSVDRAIKISKILNVDPSIFFTKEVQETSTNNRIV</sequence>
<feature type="domain" description="HTH cro/C1-type" evidence="1">
    <location>
        <begin position="5"/>
        <end position="60"/>
    </location>
</feature>
<proteinExistence type="predicted"/>
<dbReference type="PROSITE" id="PS50943">
    <property type="entry name" value="HTH_CROC1"/>
    <property type="match status" value="1"/>
</dbReference>
<name>A0A1M5U436_9FIRM</name>
<keyword evidence="2" id="KW-0238">DNA-binding</keyword>
<dbReference type="Pfam" id="PF01381">
    <property type="entry name" value="HTH_3"/>
    <property type="match status" value="1"/>
</dbReference>
<dbReference type="InterPro" id="IPR010982">
    <property type="entry name" value="Lambda_DNA-bd_dom_sf"/>
</dbReference>
<evidence type="ECO:0000313" key="3">
    <source>
        <dbReference type="Proteomes" id="UP000184389"/>
    </source>
</evidence>
<dbReference type="STRING" id="1123281.SAMN02745180_00521"/>
<dbReference type="SMART" id="SM00530">
    <property type="entry name" value="HTH_XRE"/>
    <property type="match status" value="1"/>
</dbReference>
<dbReference type="GO" id="GO:0003677">
    <property type="term" value="F:DNA binding"/>
    <property type="evidence" value="ECO:0007669"/>
    <property type="project" value="UniProtKB-KW"/>
</dbReference>
<dbReference type="EMBL" id="FQXR01000003">
    <property type="protein sequence ID" value="SHH57782.1"/>
    <property type="molecule type" value="Genomic_DNA"/>
</dbReference>
<dbReference type="RefSeq" id="WP_072743111.1">
    <property type="nucleotide sequence ID" value="NZ_FQXR01000003.1"/>
</dbReference>
<gene>
    <name evidence="2" type="ORF">SAMN02745180_00521</name>
</gene>
<reference evidence="2 3" key="1">
    <citation type="submission" date="2016-11" db="EMBL/GenBank/DDBJ databases">
        <authorList>
            <person name="Jaros S."/>
            <person name="Januszkiewicz K."/>
            <person name="Wedrychowicz H."/>
        </authorList>
    </citation>
    <scope>NUCLEOTIDE SEQUENCE [LARGE SCALE GENOMIC DNA]</scope>
    <source>
        <strain evidence="2 3">DSM 13106</strain>
    </source>
</reference>
<keyword evidence="3" id="KW-1185">Reference proteome</keyword>
<dbReference type="SUPFAM" id="SSF47413">
    <property type="entry name" value="lambda repressor-like DNA-binding domains"/>
    <property type="match status" value="1"/>
</dbReference>
<dbReference type="Gene3D" id="1.10.260.40">
    <property type="entry name" value="lambda repressor-like DNA-binding domains"/>
    <property type="match status" value="1"/>
</dbReference>
<dbReference type="OrthoDB" id="9808239at2"/>
<dbReference type="AlphaFoldDB" id="A0A1M5U436"/>